<protein>
    <submittedName>
        <fullName evidence="3">Methyltransferase domain-containing protein</fullName>
    </submittedName>
</protein>
<keyword evidence="3" id="KW-0489">Methyltransferase</keyword>
<dbReference type="PANTHER" id="PTHR43861">
    <property type="entry name" value="TRANS-ACONITATE 2-METHYLTRANSFERASE-RELATED"/>
    <property type="match status" value="1"/>
</dbReference>
<proteinExistence type="predicted"/>
<dbReference type="CDD" id="cd02440">
    <property type="entry name" value="AdoMet_MTases"/>
    <property type="match status" value="1"/>
</dbReference>
<dbReference type="OrthoDB" id="836632at2"/>
<dbReference type="GO" id="GO:0008168">
    <property type="term" value="F:methyltransferase activity"/>
    <property type="evidence" value="ECO:0007669"/>
    <property type="project" value="UniProtKB-KW"/>
</dbReference>
<dbReference type="PANTHER" id="PTHR43861:SF3">
    <property type="entry name" value="PUTATIVE (AFU_ORTHOLOGUE AFUA_2G14390)-RELATED"/>
    <property type="match status" value="1"/>
</dbReference>
<dbReference type="AlphaFoldDB" id="A0A6N8J5Q1"/>
<dbReference type="GO" id="GO:0032259">
    <property type="term" value="P:methylation"/>
    <property type="evidence" value="ECO:0007669"/>
    <property type="project" value="UniProtKB-KW"/>
</dbReference>
<evidence type="ECO:0000313" key="3">
    <source>
        <dbReference type="EMBL" id="MVT40373.1"/>
    </source>
</evidence>
<evidence type="ECO:0000313" key="4">
    <source>
        <dbReference type="Proteomes" id="UP000468388"/>
    </source>
</evidence>
<dbReference type="Gene3D" id="3.40.50.150">
    <property type="entry name" value="Vaccinia Virus protein VP39"/>
    <property type="match status" value="1"/>
</dbReference>
<dbReference type="InterPro" id="IPR041698">
    <property type="entry name" value="Methyltransf_25"/>
</dbReference>
<comment type="caution">
    <text evidence="3">The sequence shown here is derived from an EMBL/GenBank/DDBJ whole genome shotgun (WGS) entry which is preliminary data.</text>
</comment>
<gene>
    <name evidence="3" type="ORF">GO495_07250</name>
</gene>
<feature type="domain" description="Methyltransferase" evidence="2">
    <location>
        <begin position="41"/>
        <end position="132"/>
    </location>
</feature>
<reference evidence="3 4" key="1">
    <citation type="submission" date="2019-12" db="EMBL/GenBank/DDBJ databases">
        <title>The draft genomic sequence of strain Chitinophaga oryziterrae JCM 16595.</title>
        <authorList>
            <person name="Zhang X."/>
        </authorList>
    </citation>
    <scope>NUCLEOTIDE SEQUENCE [LARGE SCALE GENOMIC DNA]</scope>
    <source>
        <strain evidence="3 4">JCM 16595</strain>
    </source>
</reference>
<organism evidence="3 4">
    <name type="scientific">Chitinophaga oryziterrae</name>
    <dbReference type="NCBI Taxonomy" id="1031224"/>
    <lineage>
        <taxon>Bacteria</taxon>
        <taxon>Pseudomonadati</taxon>
        <taxon>Bacteroidota</taxon>
        <taxon>Chitinophagia</taxon>
        <taxon>Chitinophagales</taxon>
        <taxon>Chitinophagaceae</taxon>
        <taxon>Chitinophaga</taxon>
    </lineage>
</organism>
<accession>A0A6N8J5Q1</accession>
<dbReference type="SUPFAM" id="SSF53335">
    <property type="entry name" value="S-adenosyl-L-methionine-dependent methyltransferases"/>
    <property type="match status" value="1"/>
</dbReference>
<keyword evidence="1 3" id="KW-0808">Transferase</keyword>
<dbReference type="EMBL" id="WRXO01000001">
    <property type="protein sequence ID" value="MVT40373.1"/>
    <property type="molecule type" value="Genomic_DNA"/>
</dbReference>
<dbReference type="InterPro" id="IPR029063">
    <property type="entry name" value="SAM-dependent_MTases_sf"/>
</dbReference>
<evidence type="ECO:0000259" key="2">
    <source>
        <dbReference type="Pfam" id="PF13649"/>
    </source>
</evidence>
<name>A0A6N8J5Q1_9BACT</name>
<dbReference type="Proteomes" id="UP000468388">
    <property type="component" value="Unassembled WGS sequence"/>
</dbReference>
<keyword evidence="4" id="KW-1185">Reference proteome</keyword>
<dbReference type="RefSeq" id="WP_157299006.1">
    <property type="nucleotide sequence ID" value="NZ_BAAAZB010000005.1"/>
</dbReference>
<evidence type="ECO:0000256" key="1">
    <source>
        <dbReference type="ARBA" id="ARBA00022679"/>
    </source>
</evidence>
<sequence length="204" mass="24017">MKNNYDTIARYYDFLSRTIFQRSIINAQVYLLSHIKPNTTVLIVGGGTGWILEKFQPSGLEITYVEISESMLTLSKKRVQYNNVQFVHQSIEEFTSSRQYDIILTPFLFDNFSATNAAVIFEKLHTCLKTGGDWLFADFVDDPKQLWQQIMLKTMYIFFKVFARIEAGKLNDMDGLFSRYQYQKIDERFYYGRFICAAVYRKEL</sequence>
<dbReference type="Pfam" id="PF13649">
    <property type="entry name" value="Methyltransf_25"/>
    <property type="match status" value="1"/>
</dbReference>